<evidence type="ECO:0000313" key="1">
    <source>
        <dbReference type="EMBL" id="MBF8807627.1"/>
    </source>
</evidence>
<reference evidence="1" key="1">
    <citation type="submission" date="2020-09" db="EMBL/GenBank/DDBJ databases">
        <title>Genomic insights into the novelty and pathogenicity of a unique biofilm-forming Enterococcus sp. bacteria (Enterococcus lacertideformus) identified in reptiles.</title>
        <authorList>
            <person name="Agius J.E."/>
            <person name="Phalen D.N."/>
            <person name="Rose K."/>
            <person name="Eden J.-S."/>
        </authorList>
    </citation>
    <scope>NUCLEOTIDE SEQUENCE</scope>
    <source>
        <strain evidence="1">PHRS 0518</strain>
    </source>
</reference>
<gene>
    <name evidence="1" type="ORF">IC227_03615</name>
</gene>
<comment type="caution">
    <text evidence="1">The sequence shown here is derived from an EMBL/GenBank/DDBJ whole genome shotgun (WGS) entry which is preliminary data.</text>
</comment>
<evidence type="ECO:0000313" key="2">
    <source>
        <dbReference type="Proteomes" id="UP000637757"/>
    </source>
</evidence>
<dbReference type="AlphaFoldDB" id="A0A931B1N0"/>
<proteinExistence type="predicted"/>
<name>A0A931B1N0_9ENTE</name>
<dbReference type="Proteomes" id="UP000637757">
    <property type="component" value="Unassembled WGS sequence"/>
</dbReference>
<protein>
    <submittedName>
        <fullName evidence="1">Uncharacterized protein</fullName>
    </submittedName>
</protein>
<dbReference type="EMBL" id="JADAKE010000010">
    <property type="protein sequence ID" value="MBF8807627.1"/>
    <property type="molecule type" value="Genomic_DNA"/>
</dbReference>
<accession>A0A931B1N0</accession>
<keyword evidence="2" id="KW-1185">Reference proteome</keyword>
<organism evidence="1 2">
    <name type="scientific">Enterococcus lacertideformus</name>
    <dbReference type="NCBI Taxonomy" id="2771493"/>
    <lineage>
        <taxon>Bacteria</taxon>
        <taxon>Bacillati</taxon>
        <taxon>Bacillota</taxon>
        <taxon>Bacilli</taxon>
        <taxon>Lactobacillales</taxon>
        <taxon>Enterococcaceae</taxon>
        <taxon>Enterococcus</taxon>
    </lineage>
</organism>
<sequence length="318" mass="37750">MGSLAIVKYKNDRYLISDFWMKKTSLSDEKSIELLIEKYRELDVVSHLSDTERFIGSSLKEFIDFFEKEKMQITQSPLRKFLQCHLLREDAELGFPPTILKRQPFDFSEITAFKKADDNEKLLRINAILGYQELYGFSLLNKKRMKEVPLRIVQDYKNEFYVGIDGLTIYYEALVNSFAKYLSEQLNTEIFIGSSNEDLNNFKIQLLFQNITNKYEMHKIPSKVNMSSLYLDLYSHRGINIDRQYYIIDSMSDFRGYRVQLINEEFKCATKYFYGLDLTRLYEKCNSFLFGLMVMNNERYTDFSESYLSAEKCLRKKI</sequence>